<dbReference type="SUPFAM" id="SSF48371">
    <property type="entry name" value="ARM repeat"/>
    <property type="match status" value="2"/>
</dbReference>
<dbReference type="GO" id="GO:0030488">
    <property type="term" value="P:tRNA methylation"/>
    <property type="evidence" value="ECO:0007669"/>
    <property type="project" value="TreeGrafter"/>
</dbReference>
<evidence type="ECO:0000259" key="3">
    <source>
        <dbReference type="Pfam" id="PF10350"/>
    </source>
</evidence>
<comment type="caution">
    <text evidence="5">The sequence shown here is derived from an EMBL/GenBank/DDBJ whole genome shotgun (WGS) entry which is preliminary data.</text>
</comment>
<gene>
    <name evidence="5" type="ORF">A1Q1_05992</name>
</gene>
<keyword evidence="2" id="KW-0819">tRNA processing</keyword>
<accession>J5SGS0</accession>
<evidence type="ECO:0000313" key="5">
    <source>
        <dbReference type="EMBL" id="EJT45546.1"/>
    </source>
</evidence>
<feature type="domain" description="tRNA (32-2'-O)-methyltransferase regulator THADA-like C-terminal TPR repeats region" evidence="4">
    <location>
        <begin position="751"/>
        <end position="909"/>
    </location>
</feature>
<name>J5SGS0_TRIAS</name>
<dbReference type="InterPro" id="IPR016024">
    <property type="entry name" value="ARM-type_fold"/>
</dbReference>
<dbReference type="InterPro" id="IPR051954">
    <property type="entry name" value="tRNA_methyltransferase_THADA"/>
</dbReference>
<evidence type="ECO:0000256" key="2">
    <source>
        <dbReference type="ARBA" id="ARBA00022694"/>
    </source>
</evidence>
<evidence type="ECO:0000313" key="6">
    <source>
        <dbReference type="Proteomes" id="UP000002748"/>
    </source>
</evidence>
<reference evidence="5 6" key="1">
    <citation type="journal article" date="2012" name="Eukaryot. Cell">
        <title>Draft genome sequence of CBS 2479, the standard type strain of Trichosporon asahii.</title>
        <authorList>
            <person name="Yang R.Y."/>
            <person name="Li H.T."/>
            <person name="Zhu H."/>
            <person name="Zhou G.P."/>
            <person name="Wang M."/>
            <person name="Wang L."/>
        </authorList>
    </citation>
    <scope>NUCLEOTIDE SEQUENCE [LARGE SCALE GENOMIC DNA]</scope>
    <source>
        <strain evidence="6">ATCC 90039 / CBS 2479 / JCM 2466 / KCTC 7840 / NCYC 2677 / UAMH 7654</strain>
    </source>
</reference>
<dbReference type="EMBL" id="ALBS01000324">
    <property type="protein sequence ID" value="EJT45546.1"/>
    <property type="molecule type" value="Genomic_DNA"/>
</dbReference>
<evidence type="ECO:0000256" key="1">
    <source>
        <dbReference type="ARBA" id="ARBA00010409"/>
    </source>
</evidence>
<dbReference type="InterPro" id="IPR019442">
    <property type="entry name" value="THADA/TRM732_DUF2428"/>
</dbReference>
<dbReference type="RefSeq" id="XP_014176676.1">
    <property type="nucleotide sequence ID" value="XM_014321201.1"/>
</dbReference>
<dbReference type="Pfam" id="PF10350">
    <property type="entry name" value="DUF2428"/>
    <property type="match status" value="1"/>
</dbReference>
<comment type="similarity">
    <text evidence="1">Belongs to the THADA family.</text>
</comment>
<evidence type="ECO:0000259" key="4">
    <source>
        <dbReference type="Pfam" id="PF25151"/>
    </source>
</evidence>
<dbReference type="Proteomes" id="UP000002748">
    <property type="component" value="Unassembled WGS sequence"/>
</dbReference>
<dbReference type="VEuPathDB" id="FungiDB:A1Q1_05992"/>
<dbReference type="Pfam" id="PF25151">
    <property type="entry name" value="TPR_Trm732_C"/>
    <property type="match status" value="1"/>
</dbReference>
<dbReference type="GeneID" id="25989504"/>
<protein>
    <submittedName>
        <fullName evidence="5">Uncharacterized protein</fullName>
    </submittedName>
</protein>
<dbReference type="KEGG" id="tasa:A1Q1_05992"/>
<dbReference type="GO" id="GO:0005829">
    <property type="term" value="C:cytosol"/>
    <property type="evidence" value="ECO:0007669"/>
    <property type="project" value="TreeGrafter"/>
</dbReference>
<dbReference type="PANTHER" id="PTHR14387:SF0">
    <property type="entry name" value="DUF2428 DOMAIN-CONTAINING PROTEIN"/>
    <property type="match status" value="1"/>
</dbReference>
<dbReference type="InterPro" id="IPR056842">
    <property type="entry name" value="THADA-like_TPR_C"/>
</dbReference>
<proteinExistence type="inferred from homology"/>
<organism evidence="5 6">
    <name type="scientific">Trichosporon asahii var. asahii (strain ATCC 90039 / CBS 2479 / JCM 2466 / KCTC 7840 / NBRC 103889/ NCYC 2677 / UAMH 7654)</name>
    <name type="common">Yeast</name>
    <dbReference type="NCBI Taxonomy" id="1186058"/>
    <lineage>
        <taxon>Eukaryota</taxon>
        <taxon>Fungi</taxon>
        <taxon>Dikarya</taxon>
        <taxon>Basidiomycota</taxon>
        <taxon>Agaricomycotina</taxon>
        <taxon>Tremellomycetes</taxon>
        <taxon>Trichosporonales</taxon>
        <taxon>Trichosporonaceae</taxon>
        <taxon>Trichosporon</taxon>
    </lineage>
</organism>
<dbReference type="PANTHER" id="PTHR14387">
    <property type="entry name" value="THADA/DEATH RECEPTOR INTERACTING PROTEIN"/>
    <property type="match status" value="1"/>
</dbReference>
<feature type="domain" description="DUF2428" evidence="3">
    <location>
        <begin position="537"/>
        <end position="742"/>
    </location>
</feature>
<dbReference type="HOGENOM" id="CLU_004478_0_0_1"/>
<dbReference type="OrthoDB" id="734129at2759"/>
<sequence>MDKRNASACEVAPLADIRTTLTDAIDFVCAPGEGSEDVLSRLAYLTVLCRQITKLSSIPQPLLGAVVDKLGAALEPRAPLGMLLSQGLANTTKPHPQRAGEALTAVVRLASHLNHEEILFPLWSDTLRQDLSVRSTLVTLGHLVDSIPARLVPTDLMPKLLEDVTSSDGVSSVRGTLLAKILGRERAGRADAAADRAMLRPLLPKLVTEDGEDVVVVSRYLLPPLVADHPSALKSLLGLLDEAASEGREDECYAAWIMVAAFGVQNGLTSLADLDQEKLQEALYHANYRLRIMAFELVTGSKDLLERKVMNLIVQGFEWNEGLPQAGLKDLQNATVRDAKRPKTTPQQRTILEQRLAVAGAFHAWFADEYITPAILACRETPAVRTIFALNLLKRYLDVFSGQPEGAYIYTPTRVRALVACQASEFSEMRTSARDVVEAEELLSAAKLSINHPRNTQAEAGRAALSILFTKVIQPQGNDAAASFLEGMLQLLESHLQRCEADLASGIVEFPLHGLLSAIAYCLDTATPEGQSKWSPFLHQLFGIIERVWAITSKVISLGPETEDKTAAHEIAKAYDVLGDGDDEDEFDHTGLLSGCWRATKEASDMLAAIITAPLRVPEQKVWSRSEVDHAGHHFLMWLQEVRHRGTFSKIAPAFGSVVDAVRRTEMKDLVKEWLDGHISTLRRSAALPYTTLALVSTDADLLEYTVNALVTMARLDTPSPDAAKVHALNCLKILLLDAKHSRYLESWNVRNGGLIIFSTLSHRLLNHNPRSQGDAGTRAALANRQTLASWVRKYPTLMPWINDFLVRNRRAGPTGLGEHSPLFPVLIILRSLRWSQDGATEAAQLCPIVEAYLSNQDIQVRAVASQALSSLLSPDQAVEKAKVTATRISHSSMDLNLVHGRLLFLEHLITDVIEWETVSNEDRRILEDRMRESLWQQRNPTIVTAAVDCVNAYTSLVEPLTPSLPSIIKEIALSSLRRPSAPGVDLLCASAAKALLSSNLADLLHPAMPEDAHLAALEHLGAADYTPAALKALMKLCRSPVGDGVHTAVFDVLASWPLDAEFEENREVIADIVWKRYQSTRCVPLKEAALAAMGRVSAGQDAERVAKLAALVAEAAAEERAEPSRMAALRSLESMVDVLYGSPSSSRTVLQRALLALLQDDDLEIRQGAAAIVQRGLRLKRPVVQQKAVELWWSWLESQLVDAAERAQWEEWLWTKALDIDGAESDFALLSAADNTTELFVEEPPNIFRNELIDVKYASALLAKLGAKNLKTADAIQAHDRVYGNGVIEPSWVVREKARRRLECILRLA</sequence>